<evidence type="ECO:0000313" key="11">
    <source>
        <dbReference type="Proteomes" id="UP000243706"/>
    </source>
</evidence>
<dbReference type="SUPFAM" id="SSF46894">
    <property type="entry name" value="C-terminal effector domain of the bipartite response regulators"/>
    <property type="match status" value="1"/>
</dbReference>
<dbReference type="InterPro" id="IPR016032">
    <property type="entry name" value="Sig_transdc_resp-reg_C-effctor"/>
</dbReference>
<evidence type="ECO:0000313" key="12">
    <source>
        <dbReference type="Proteomes" id="UP000652995"/>
    </source>
</evidence>
<protein>
    <recommendedName>
        <fullName evidence="2">RNA polymerase sigma factor SigS</fullName>
    </recommendedName>
</protein>
<evidence type="ECO:0000313" key="9">
    <source>
        <dbReference type="EMBL" id="GGA95517.1"/>
    </source>
</evidence>
<reference evidence="9" key="4">
    <citation type="submission" date="2024-05" db="EMBL/GenBank/DDBJ databases">
        <authorList>
            <person name="Sun Q."/>
            <person name="Sedlacek I."/>
        </authorList>
    </citation>
    <scope>NUCLEOTIDE SEQUENCE</scope>
    <source>
        <strain evidence="9">CCM 4175</strain>
    </source>
</reference>
<dbReference type="InterPro" id="IPR036388">
    <property type="entry name" value="WH-like_DNA-bd_sf"/>
</dbReference>
<dbReference type="EMBL" id="LT906464">
    <property type="protein sequence ID" value="SNV98967.1"/>
    <property type="molecule type" value="Genomic_DNA"/>
</dbReference>
<comment type="similarity">
    <text evidence="1">Belongs to the sigma-70 factor family.</text>
</comment>
<dbReference type="GO" id="GO:0016987">
    <property type="term" value="F:sigma factor activity"/>
    <property type="evidence" value="ECO:0007669"/>
    <property type="project" value="UniProtKB-KW"/>
</dbReference>
<dbReference type="OrthoDB" id="2409277at2"/>
<accession>A0A240BT42</accession>
<reference evidence="10 11" key="2">
    <citation type="submission" date="2017-06" db="EMBL/GenBank/DDBJ databases">
        <authorList>
            <consortium name="Pathogen Informatics"/>
        </authorList>
    </citation>
    <scope>NUCLEOTIDE SEQUENCE [LARGE SCALE GENOMIC DNA]</scope>
    <source>
        <strain evidence="10 11">NCTC13833</strain>
    </source>
</reference>
<evidence type="ECO:0000256" key="6">
    <source>
        <dbReference type="ARBA" id="ARBA00023163"/>
    </source>
</evidence>
<dbReference type="SUPFAM" id="SSF88946">
    <property type="entry name" value="Sigma2 domain of RNA polymerase sigma factors"/>
    <property type="match status" value="1"/>
</dbReference>
<dbReference type="Gene3D" id="1.10.1740.10">
    <property type="match status" value="1"/>
</dbReference>
<reference evidence="12" key="3">
    <citation type="journal article" date="2019" name="Int. J. Syst. Evol. Microbiol.">
        <title>The Global Catalogue of Microorganisms (GCM) 10K type strain sequencing project: providing services to taxonomists for standard genome sequencing and annotation.</title>
        <authorList>
            <consortium name="The Broad Institute Genomics Platform"/>
            <consortium name="The Broad Institute Genome Sequencing Center for Infectious Disease"/>
            <person name="Wu L."/>
            <person name="Ma J."/>
        </authorList>
    </citation>
    <scope>NUCLEOTIDE SEQUENCE [LARGE SCALE GENOMIC DNA]</scope>
    <source>
        <strain evidence="12">CCM 4175</strain>
    </source>
</reference>
<keyword evidence="4" id="KW-0731">Sigma factor</keyword>
<keyword evidence="5" id="KW-0238">DNA-binding</keyword>
<name>A0A240BT42_9STAP</name>
<dbReference type="PANTHER" id="PTHR43133:SF8">
    <property type="entry name" value="RNA POLYMERASE SIGMA FACTOR HI_1459-RELATED"/>
    <property type="match status" value="1"/>
</dbReference>
<dbReference type="EMBL" id="BMCB01000015">
    <property type="protein sequence ID" value="GGA95517.1"/>
    <property type="molecule type" value="Genomic_DNA"/>
</dbReference>
<dbReference type="Proteomes" id="UP000652995">
    <property type="component" value="Unassembled WGS sequence"/>
</dbReference>
<dbReference type="Pfam" id="PF04542">
    <property type="entry name" value="Sigma70_r2"/>
    <property type="match status" value="1"/>
</dbReference>
<keyword evidence="6" id="KW-0804">Transcription</keyword>
<keyword evidence="3" id="KW-0805">Transcription regulation</keyword>
<reference evidence="9" key="1">
    <citation type="journal article" date="2014" name="Int. J. Syst. Evol. Microbiol.">
        <title>Complete genome of a new Firmicutes species belonging to the dominant human colonic microbiota ('Ruminococcus bicirculans') reveals two chromosomes and a selective capacity to utilize plant glucans.</title>
        <authorList>
            <consortium name="NISC Comparative Sequencing Program"/>
            <person name="Wegmann U."/>
            <person name="Louis P."/>
            <person name="Goesmann A."/>
            <person name="Henrissat B."/>
            <person name="Duncan S.H."/>
            <person name="Flint H.J."/>
        </authorList>
    </citation>
    <scope>NUCLEOTIDE SEQUENCE</scope>
    <source>
        <strain evidence="9">CCM 4175</strain>
    </source>
</reference>
<evidence type="ECO:0000256" key="7">
    <source>
        <dbReference type="ARBA" id="ARBA00024701"/>
    </source>
</evidence>
<organism evidence="10 11">
    <name type="scientific">Staphylococcus muscae</name>
    <dbReference type="NCBI Taxonomy" id="1294"/>
    <lineage>
        <taxon>Bacteria</taxon>
        <taxon>Bacillati</taxon>
        <taxon>Bacillota</taxon>
        <taxon>Bacilli</taxon>
        <taxon>Bacillales</taxon>
        <taxon>Staphylococcaceae</taxon>
        <taxon>Staphylococcus</taxon>
    </lineage>
</organism>
<dbReference type="GO" id="GO:0003677">
    <property type="term" value="F:DNA binding"/>
    <property type="evidence" value="ECO:0007669"/>
    <property type="project" value="UniProtKB-KW"/>
</dbReference>
<dbReference type="Proteomes" id="UP000243706">
    <property type="component" value="Chromosome 1"/>
</dbReference>
<dbReference type="Gene3D" id="1.10.10.10">
    <property type="entry name" value="Winged helix-like DNA-binding domain superfamily/Winged helix DNA-binding domain"/>
    <property type="match status" value="1"/>
</dbReference>
<feature type="domain" description="RNA polymerase sigma-70 region 2" evidence="8">
    <location>
        <begin position="41"/>
        <end position="93"/>
    </location>
</feature>
<dbReference type="GO" id="GO:0006352">
    <property type="term" value="P:DNA-templated transcription initiation"/>
    <property type="evidence" value="ECO:0007669"/>
    <property type="project" value="InterPro"/>
</dbReference>
<keyword evidence="12" id="KW-1185">Reference proteome</keyword>
<dbReference type="InterPro" id="IPR014284">
    <property type="entry name" value="RNA_pol_sigma-70_dom"/>
</dbReference>
<dbReference type="AlphaFoldDB" id="A0A240BT42"/>
<dbReference type="KEGG" id="smus:C7J88_08110"/>
<sequence>MQRIEQRNDLENQTFSTNEVLLMEAQLNDIKQRAMQSFADYSIHEYDRDDLIQETVIRLYQKMRAAEEPHATPFEHYINRTIRRRKLDYRRKKMNRQRIFDKYAQSVKYETTYDDYKQEDPLDIVIRNEMLFAVFKEALATLTPIEYRVCQYLYQEWKPAEIAKTMDIPPKKVYNTIYRVRKKLKAALHMNVD</sequence>
<evidence type="ECO:0000256" key="5">
    <source>
        <dbReference type="ARBA" id="ARBA00023125"/>
    </source>
</evidence>
<evidence type="ECO:0000313" key="10">
    <source>
        <dbReference type="EMBL" id="SNV98967.1"/>
    </source>
</evidence>
<evidence type="ECO:0000256" key="3">
    <source>
        <dbReference type="ARBA" id="ARBA00023015"/>
    </source>
</evidence>
<evidence type="ECO:0000256" key="4">
    <source>
        <dbReference type="ARBA" id="ARBA00023082"/>
    </source>
</evidence>
<proteinExistence type="inferred from homology"/>
<dbReference type="InterPro" id="IPR007627">
    <property type="entry name" value="RNA_pol_sigma70_r2"/>
</dbReference>
<comment type="function">
    <text evidence="7">Sigma factors are initiation factors that promote the attachment of RNA polymerase to specific initiation sites and are then released. Sigma-S contributes to the protection against external stress, thus playing a role in cellular fitness and survival.</text>
</comment>
<evidence type="ECO:0000256" key="1">
    <source>
        <dbReference type="ARBA" id="ARBA00007788"/>
    </source>
</evidence>
<evidence type="ECO:0000256" key="2">
    <source>
        <dbReference type="ARBA" id="ARBA00021245"/>
    </source>
</evidence>
<dbReference type="InterPro" id="IPR013325">
    <property type="entry name" value="RNA_pol_sigma_r2"/>
</dbReference>
<dbReference type="RefSeq" id="WP_095115213.1">
    <property type="nucleotide sequence ID" value="NZ_BMCB01000015.1"/>
</dbReference>
<gene>
    <name evidence="10" type="primary">sigH</name>
    <name evidence="9" type="ORF">GCM10007183_19630</name>
    <name evidence="10" type="ORF">SAMEA4412661_00192</name>
</gene>
<evidence type="ECO:0000259" key="8">
    <source>
        <dbReference type="Pfam" id="PF04542"/>
    </source>
</evidence>
<dbReference type="PANTHER" id="PTHR43133">
    <property type="entry name" value="RNA POLYMERASE ECF-TYPE SIGMA FACTO"/>
    <property type="match status" value="1"/>
</dbReference>
<dbReference type="InterPro" id="IPR039425">
    <property type="entry name" value="RNA_pol_sigma-70-like"/>
</dbReference>
<dbReference type="NCBIfam" id="TIGR02937">
    <property type="entry name" value="sigma70-ECF"/>
    <property type="match status" value="1"/>
</dbReference>